<evidence type="ECO:0000313" key="1">
    <source>
        <dbReference type="EMBL" id="MPM79932.1"/>
    </source>
</evidence>
<dbReference type="AlphaFoldDB" id="A0A645CT99"/>
<accession>A0A645CT99</accession>
<name>A0A645CT99_9ZZZZ</name>
<proteinExistence type="predicted"/>
<sequence>MRKNLGRRLDHSLHLPAEQGVHRFHAALVSHLFKLGARISAQRKERQVVGRAARCKEHRLGGTLGVRHELLQRLVRCIGAHR</sequence>
<gene>
    <name evidence="1" type="ORF">SDC9_126975</name>
</gene>
<reference evidence="1" key="1">
    <citation type="submission" date="2019-08" db="EMBL/GenBank/DDBJ databases">
        <authorList>
            <person name="Kucharzyk K."/>
            <person name="Murdoch R.W."/>
            <person name="Higgins S."/>
            <person name="Loffler F."/>
        </authorList>
    </citation>
    <scope>NUCLEOTIDE SEQUENCE</scope>
</reference>
<comment type="caution">
    <text evidence="1">The sequence shown here is derived from an EMBL/GenBank/DDBJ whole genome shotgun (WGS) entry which is preliminary data.</text>
</comment>
<organism evidence="1">
    <name type="scientific">bioreactor metagenome</name>
    <dbReference type="NCBI Taxonomy" id="1076179"/>
    <lineage>
        <taxon>unclassified sequences</taxon>
        <taxon>metagenomes</taxon>
        <taxon>ecological metagenomes</taxon>
    </lineage>
</organism>
<dbReference type="EMBL" id="VSSQ01029703">
    <property type="protein sequence ID" value="MPM79932.1"/>
    <property type="molecule type" value="Genomic_DNA"/>
</dbReference>
<protein>
    <submittedName>
        <fullName evidence="1">Uncharacterized protein</fullName>
    </submittedName>
</protein>